<evidence type="ECO:0000256" key="8">
    <source>
        <dbReference type="ARBA" id="ARBA00023125"/>
    </source>
</evidence>
<dbReference type="Proteomes" id="UP000094043">
    <property type="component" value="Chromosome 7"/>
</dbReference>
<protein>
    <recommendedName>
        <fullName evidence="12">DNA 3'-5' helicase</fullName>
        <ecNumber evidence="12">5.6.2.4</ecNumber>
    </recommendedName>
</protein>
<dbReference type="GO" id="GO:0003677">
    <property type="term" value="F:DNA binding"/>
    <property type="evidence" value="ECO:0007669"/>
    <property type="project" value="UniProtKB-KW"/>
</dbReference>
<dbReference type="KEGG" id="cdep:91089709"/>
<evidence type="ECO:0000256" key="3">
    <source>
        <dbReference type="ARBA" id="ARBA00005446"/>
    </source>
</evidence>
<dbReference type="PANTHER" id="PTHR13710:SF153">
    <property type="entry name" value="RECQ-LIKE DNA HELICASE BLM"/>
    <property type="match status" value="1"/>
</dbReference>
<dbReference type="InterPro" id="IPR010997">
    <property type="entry name" value="HRDC-like_sf"/>
</dbReference>
<comment type="catalytic activity">
    <reaction evidence="11">
        <text>Couples ATP hydrolysis with the unwinding of duplex DNA by translocating in the 3'-5' direction.</text>
        <dbReference type="EC" id="5.6.2.4"/>
    </reaction>
</comment>
<feature type="compositionally biased region" description="Basic residues" evidence="13">
    <location>
        <begin position="890"/>
        <end position="900"/>
    </location>
</feature>
<dbReference type="AlphaFoldDB" id="A0AAJ8JXS3"/>
<dbReference type="InterPro" id="IPR044876">
    <property type="entry name" value="HRDC_dom_sf"/>
</dbReference>
<evidence type="ECO:0000256" key="2">
    <source>
        <dbReference type="ARBA" id="ARBA00004123"/>
    </source>
</evidence>
<dbReference type="GO" id="GO:0009378">
    <property type="term" value="F:four-way junction helicase activity"/>
    <property type="evidence" value="ECO:0007669"/>
    <property type="project" value="TreeGrafter"/>
</dbReference>
<dbReference type="InterPro" id="IPR032284">
    <property type="entry name" value="RecQ_Zn-bd"/>
</dbReference>
<dbReference type="GO" id="GO:0005737">
    <property type="term" value="C:cytoplasm"/>
    <property type="evidence" value="ECO:0007669"/>
    <property type="project" value="TreeGrafter"/>
</dbReference>
<dbReference type="InterPro" id="IPR036390">
    <property type="entry name" value="WH_DNA-bd_sf"/>
</dbReference>
<dbReference type="Pfam" id="PF00270">
    <property type="entry name" value="DEAD"/>
    <property type="match status" value="1"/>
</dbReference>
<organism evidence="16 17">
    <name type="scientific">Cryptococcus depauperatus CBS 7841</name>
    <dbReference type="NCBI Taxonomy" id="1295531"/>
    <lineage>
        <taxon>Eukaryota</taxon>
        <taxon>Fungi</taxon>
        <taxon>Dikarya</taxon>
        <taxon>Basidiomycota</taxon>
        <taxon>Agaricomycotina</taxon>
        <taxon>Tremellomycetes</taxon>
        <taxon>Tremellales</taxon>
        <taxon>Cryptococcaceae</taxon>
        <taxon>Cryptococcus</taxon>
    </lineage>
</organism>
<evidence type="ECO:0000256" key="6">
    <source>
        <dbReference type="ARBA" id="ARBA00022806"/>
    </source>
</evidence>
<feature type="region of interest" description="Disordered" evidence="13">
    <location>
        <begin position="298"/>
        <end position="337"/>
    </location>
</feature>
<dbReference type="Gene3D" id="1.10.10.10">
    <property type="entry name" value="Winged helix-like DNA-binding domain superfamily/Winged helix DNA-binding domain"/>
    <property type="match status" value="1"/>
</dbReference>
<dbReference type="Pfam" id="PF00570">
    <property type="entry name" value="HRDC"/>
    <property type="match status" value="1"/>
</dbReference>
<evidence type="ECO:0000256" key="12">
    <source>
        <dbReference type="ARBA" id="ARBA00034808"/>
    </source>
</evidence>
<keyword evidence="10" id="KW-0539">Nucleus</keyword>
<dbReference type="EC" id="5.6.2.4" evidence="12"/>
<dbReference type="SUPFAM" id="SSF47819">
    <property type="entry name" value="HRDC-like"/>
    <property type="match status" value="1"/>
</dbReference>
<evidence type="ECO:0000313" key="16">
    <source>
        <dbReference type="EMBL" id="WVN90264.1"/>
    </source>
</evidence>
<dbReference type="GO" id="GO:0016787">
    <property type="term" value="F:hydrolase activity"/>
    <property type="evidence" value="ECO:0007669"/>
    <property type="project" value="UniProtKB-KW"/>
</dbReference>
<dbReference type="GO" id="GO:0005524">
    <property type="term" value="F:ATP binding"/>
    <property type="evidence" value="ECO:0007669"/>
    <property type="project" value="UniProtKB-KW"/>
</dbReference>
<keyword evidence="4" id="KW-0547">Nucleotide-binding</keyword>
<keyword evidence="7" id="KW-0067">ATP-binding</keyword>
<keyword evidence="8" id="KW-0238">DNA-binding</keyword>
<dbReference type="GO" id="GO:0005634">
    <property type="term" value="C:nucleus"/>
    <property type="evidence" value="ECO:0007669"/>
    <property type="project" value="UniProtKB-SubCell"/>
</dbReference>
<dbReference type="PROSITE" id="PS51194">
    <property type="entry name" value="HELICASE_CTER"/>
    <property type="match status" value="1"/>
</dbReference>
<dbReference type="InterPro" id="IPR018982">
    <property type="entry name" value="RQC_domain"/>
</dbReference>
<gene>
    <name evidence="16" type="ORF">L203_105500</name>
</gene>
<keyword evidence="17" id="KW-1185">Reference proteome</keyword>
<dbReference type="Pfam" id="PF16124">
    <property type="entry name" value="RecQ_Zn_bind"/>
    <property type="match status" value="1"/>
</dbReference>
<dbReference type="InterPro" id="IPR014001">
    <property type="entry name" value="Helicase_ATP-bd"/>
</dbReference>
<evidence type="ECO:0000256" key="7">
    <source>
        <dbReference type="ARBA" id="ARBA00022840"/>
    </source>
</evidence>
<dbReference type="InterPro" id="IPR036388">
    <property type="entry name" value="WH-like_DNA-bd_sf"/>
</dbReference>
<comment type="cofactor">
    <cofactor evidence="1">
        <name>Zn(2+)</name>
        <dbReference type="ChEBI" id="CHEBI:29105"/>
    </cofactor>
</comment>
<feature type="region of interest" description="Disordered" evidence="13">
    <location>
        <begin position="140"/>
        <end position="162"/>
    </location>
</feature>
<keyword evidence="6" id="KW-0347">Helicase</keyword>
<dbReference type="SMART" id="SM00956">
    <property type="entry name" value="RQC"/>
    <property type="match status" value="1"/>
</dbReference>
<reference evidence="16" key="3">
    <citation type="submission" date="2024-01" db="EMBL/GenBank/DDBJ databases">
        <authorList>
            <person name="Coelho M.A."/>
            <person name="David-Palma M."/>
            <person name="Shea T."/>
            <person name="Sun S."/>
            <person name="Cuomo C.A."/>
            <person name="Heitman J."/>
        </authorList>
    </citation>
    <scope>NUCLEOTIDE SEQUENCE</scope>
    <source>
        <strain evidence="16">CBS 7841</strain>
    </source>
</reference>
<dbReference type="GO" id="GO:0006260">
    <property type="term" value="P:DNA replication"/>
    <property type="evidence" value="ECO:0007669"/>
    <property type="project" value="InterPro"/>
</dbReference>
<dbReference type="GeneID" id="91089709"/>
<feature type="region of interest" description="Disordered" evidence="13">
    <location>
        <begin position="229"/>
        <end position="270"/>
    </location>
</feature>
<dbReference type="SMART" id="SM00487">
    <property type="entry name" value="DEXDc"/>
    <property type="match status" value="1"/>
</dbReference>
<feature type="compositionally biased region" description="Polar residues" evidence="13">
    <location>
        <begin position="298"/>
        <end position="308"/>
    </location>
</feature>
<dbReference type="CDD" id="cd18794">
    <property type="entry name" value="SF2_C_RecQ"/>
    <property type="match status" value="1"/>
</dbReference>
<evidence type="ECO:0000313" key="17">
    <source>
        <dbReference type="Proteomes" id="UP000094043"/>
    </source>
</evidence>
<dbReference type="Pfam" id="PF00271">
    <property type="entry name" value="Helicase_C"/>
    <property type="match status" value="1"/>
</dbReference>
<evidence type="ECO:0000256" key="4">
    <source>
        <dbReference type="ARBA" id="ARBA00022741"/>
    </source>
</evidence>
<dbReference type="RefSeq" id="XP_066070964.1">
    <property type="nucleotide sequence ID" value="XM_066214867.1"/>
</dbReference>
<evidence type="ECO:0000259" key="15">
    <source>
        <dbReference type="PROSITE" id="PS51194"/>
    </source>
</evidence>
<feature type="compositionally biased region" description="Polar residues" evidence="13">
    <location>
        <begin position="145"/>
        <end position="162"/>
    </location>
</feature>
<proteinExistence type="inferred from homology"/>
<dbReference type="FunFam" id="3.40.50.300:FF:001389">
    <property type="entry name" value="ATP-dependent DNA helicase RecQ"/>
    <property type="match status" value="1"/>
</dbReference>
<dbReference type="InterPro" id="IPR027417">
    <property type="entry name" value="P-loop_NTPase"/>
</dbReference>
<dbReference type="Gene3D" id="1.10.150.80">
    <property type="entry name" value="HRDC domain"/>
    <property type="match status" value="1"/>
</dbReference>
<accession>A0AAJ8JXS3</accession>
<feature type="compositionally biased region" description="Low complexity" evidence="13">
    <location>
        <begin position="318"/>
        <end position="332"/>
    </location>
</feature>
<evidence type="ECO:0000259" key="14">
    <source>
        <dbReference type="PROSITE" id="PS51192"/>
    </source>
</evidence>
<evidence type="ECO:0000256" key="13">
    <source>
        <dbReference type="SAM" id="MobiDB-lite"/>
    </source>
</evidence>
<reference evidence="16" key="1">
    <citation type="submission" date="2016-06" db="EMBL/GenBank/DDBJ databases">
        <authorList>
            <person name="Cuomo C."/>
            <person name="Litvintseva A."/>
            <person name="Heitman J."/>
            <person name="Chen Y."/>
            <person name="Sun S."/>
            <person name="Springer D."/>
            <person name="Dromer F."/>
            <person name="Young S."/>
            <person name="Zeng Q."/>
            <person name="Chapman S."/>
            <person name="Gujja S."/>
            <person name="Saif S."/>
            <person name="Birren B."/>
        </authorList>
    </citation>
    <scope>NUCLEOTIDE SEQUENCE</scope>
    <source>
        <strain evidence="16">CBS 7841</strain>
    </source>
</reference>
<keyword evidence="9" id="KW-0413">Isomerase</keyword>
<dbReference type="GO" id="GO:0005694">
    <property type="term" value="C:chromosome"/>
    <property type="evidence" value="ECO:0007669"/>
    <property type="project" value="TreeGrafter"/>
</dbReference>
<dbReference type="SUPFAM" id="SSF46785">
    <property type="entry name" value="Winged helix' DNA-binding domain"/>
    <property type="match status" value="1"/>
</dbReference>
<dbReference type="GO" id="GO:0000724">
    <property type="term" value="P:double-strand break repair via homologous recombination"/>
    <property type="evidence" value="ECO:0007669"/>
    <property type="project" value="TreeGrafter"/>
</dbReference>
<feature type="region of interest" description="Disordered" evidence="13">
    <location>
        <begin position="879"/>
        <end position="962"/>
    </location>
</feature>
<evidence type="ECO:0000256" key="5">
    <source>
        <dbReference type="ARBA" id="ARBA00022801"/>
    </source>
</evidence>
<dbReference type="PANTHER" id="PTHR13710">
    <property type="entry name" value="DNA HELICASE RECQ FAMILY MEMBER"/>
    <property type="match status" value="1"/>
</dbReference>
<dbReference type="CDD" id="cd17920">
    <property type="entry name" value="DEXHc_RecQ"/>
    <property type="match status" value="1"/>
</dbReference>
<dbReference type="Gene3D" id="3.40.50.300">
    <property type="entry name" value="P-loop containing nucleotide triphosphate hydrolases"/>
    <property type="match status" value="2"/>
</dbReference>
<feature type="compositionally biased region" description="Basic and acidic residues" evidence="13">
    <location>
        <begin position="929"/>
        <end position="942"/>
    </location>
</feature>
<dbReference type="InterPro" id="IPR002121">
    <property type="entry name" value="HRDC_dom"/>
</dbReference>
<dbReference type="EMBL" id="CP143790">
    <property type="protein sequence ID" value="WVN90264.1"/>
    <property type="molecule type" value="Genomic_DNA"/>
</dbReference>
<feature type="region of interest" description="Disordered" evidence="13">
    <location>
        <begin position="974"/>
        <end position="993"/>
    </location>
</feature>
<comment type="similarity">
    <text evidence="3">Belongs to the helicase family. RecQ subfamily.</text>
</comment>
<dbReference type="PROSITE" id="PS51192">
    <property type="entry name" value="HELICASE_ATP_BIND_1"/>
    <property type="match status" value="1"/>
</dbReference>
<dbReference type="Pfam" id="PF09382">
    <property type="entry name" value="RQC"/>
    <property type="match status" value="1"/>
</dbReference>
<dbReference type="PROSITE" id="PS00690">
    <property type="entry name" value="DEAH_ATP_HELICASE"/>
    <property type="match status" value="1"/>
</dbReference>
<feature type="domain" description="Helicase ATP-binding" evidence="14">
    <location>
        <begin position="372"/>
        <end position="551"/>
    </location>
</feature>
<feature type="region of interest" description="Disordered" evidence="13">
    <location>
        <begin position="1"/>
        <end position="24"/>
    </location>
</feature>
<name>A0AAJ8JXS3_9TREE</name>
<dbReference type="InterPro" id="IPR011545">
    <property type="entry name" value="DEAD/DEAH_box_helicase_dom"/>
</dbReference>
<dbReference type="GO" id="GO:0043138">
    <property type="term" value="F:3'-5' DNA helicase activity"/>
    <property type="evidence" value="ECO:0007669"/>
    <property type="project" value="UniProtKB-EC"/>
</dbReference>
<evidence type="ECO:0000256" key="9">
    <source>
        <dbReference type="ARBA" id="ARBA00023235"/>
    </source>
</evidence>
<dbReference type="NCBIfam" id="TIGR00614">
    <property type="entry name" value="recQ_fam"/>
    <property type="match status" value="1"/>
</dbReference>
<dbReference type="SUPFAM" id="SSF52540">
    <property type="entry name" value="P-loop containing nucleoside triphosphate hydrolases"/>
    <property type="match status" value="1"/>
</dbReference>
<sequence>MIHHGSSHLMTPISDAGSPMPFDGKKKINEVANVDYPGTNRKDSVRTTEQLTAMLLRYLDEKDELKDKKFEIATRQSNEVDDFDMDWVEEKLIFVNKRVSEIRAALVVKQAGSSSTPPTAPRQFDTVSIASEPQSFFQTRPAASKNYSTPTTAGHSQYNQASNQWNTNERKALSSDDFTQNIPVIDSSRSHRISSNAFVVSPPRLSKPRRQATSDDMDIVMVEEGFLDDNEELVPPSTPPRPVSTSSLSLANNPSQLGIQIKPPPVPDPNIPDDAYFDDHYFEIFSSPVQVRCNRTSPISLESSSPQPIDSPPKKMTPASKQTQSSTSSKAPIPKEKVEDLEEQHLWTREVNQKLKQVFQLPNFRKHQKEAINETMAGKDVFVLMPTGGGKSLTYQLPAVCSTGKTRGVTFVVSPLLSLINDQTRHLLSKGIPAIAYTGDLSAADKRLAHHELLQEPPATKIVYVTPEMMSMGGQIKSIMKELLTKKLLARFVIDEAHCVSQWGHDFRADYLKLGEIRQDYPGVPIMALTATAQNKVQEDIIRSLRIEGCVCLRQSFNRPNLLYEVRRKPNNVITEIVMFIKEMGKNASGIIYCNSRNNCENLAKELREKHGLEAHHYHAGMSKGDRKKTQEGWQEHKFEIIVATIAFGMGIDKPDVRFVIHHHLPRSLEGYYQETGRAGRDGQPSKCILYYAWKDGRNVLGQIAKEKGLSWEQKERQKASMQEVLRYCNNNVDCRRSQVLAFFNETFDPSYCNQGCDVCRGRSNCTVRKEDVTEDARKIVKMIKAFGSDKITIINAAECFRGFVGNSGKGLDRNPYFAAGETWDRNEAERLIQMLVLEEALEEYLKPAAGGWMNAYLKLGKNSLRYLDGTARLNMNFSETPTAKANKPPSKRQPTKRQSSKASNSGQALAATGSVNPVARKRSLQQLRAEEAEFDNSRWGDTDDEYEPSNNNDPIVASGDETEIDVRIASKRRRLDEPERQAMQSKTTKAPKTRINTKIKDDSAAIEQCLKALEKMRDQVTVKSRSPLIFPDELLQMIAALMPTNEIRLKEIEGMTPQLLKAYSTKILGICIKFRPNIQVIAPTANPHNNIASVAQQIQQYAYEPPLLPQASSFDAVTPSTTNNALSKRMRSVKSTSSNDLTTPLAITRRPVLASKGSNVRKDKF</sequence>
<dbReference type="FunFam" id="3.40.50.300:FF:001975">
    <property type="entry name" value="ATP-dependent DNA helicase"/>
    <property type="match status" value="1"/>
</dbReference>
<evidence type="ECO:0000256" key="11">
    <source>
        <dbReference type="ARBA" id="ARBA00034617"/>
    </source>
</evidence>
<comment type="subcellular location">
    <subcellularLocation>
        <location evidence="2">Nucleus</location>
    </subcellularLocation>
</comment>
<dbReference type="SMART" id="SM00490">
    <property type="entry name" value="HELICc"/>
    <property type="match status" value="1"/>
</dbReference>
<dbReference type="InterPro" id="IPR002464">
    <property type="entry name" value="DNA/RNA_helicase_DEAH_CS"/>
</dbReference>
<feature type="domain" description="Helicase C-terminal" evidence="15">
    <location>
        <begin position="573"/>
        <end position="723"/>
    </location>
</feature>
<evidence type="ECO:0000256" key="1">
    <source>
        <dbReference type="ARBA" id="ARBA00001947"/>
    </source>
</evidence>
<dbReference type="InterPro" id="IPR004589">
    <property type="entry name" value="DNA_helicase_ATP-dep_RecQ"/>
</dbReference>
<keyword evidence="5" id="KW-0378">Hydrolase</keyword>
<reference evidence="16" key="2">
    <citation type="journal article" date="2022" name="Elife">
        <title>Obligate sexual reproduction of a homothallic fungus closely related to the Cryptococcus pathogenic species complex.</title>
        <authorList>
            <person name="Passer A.R."/>
            <person name="Clancey S.A."/>
            <person name="Shea T."/>
            <person name="David-Palma M."/>
            <person name="Averette A.F."/>
            <person name="Boekhout T."/>
            <person name="Porcel B.M."/>
            <person name="Nowrousian M."/>
            <person name="Cuomo C.A."/>
            <person name="Sun S."/>
            <person name="Heitman J."/>
            <person name="Coelho M.A."/>
        </authorList>
    </citation>
    <scope>NUCLEOTIDE SEQUENCE</scope>
    <source>
        <strain evidence="16">CBS 7841</strain>
    </source>
</reference>
<dbReference type="InterPro" id="IPR001650">
    <property type="entry name" value="Helicase_C-like"/>
</dbReference>
<evidence type="ECO:0000256" key="10">
    <source>
        <dbReference type="ARBA" id="ARBA00023242"/>
    </source>
</evidence>